<accession>A0A8H6LXJ5</accession>
<feature type="compositionally biased region" description="Polar residues" evidence="1">
    <location>
        <begin position="363"/>
        <end position="372"/>
    </location>
</feature>
<feature type="compositionally biased region" description="Low complexity" evidence="1">
    <location>
        <begin position="739"/>
        <end position="748"/>
    </location>
</feature>
<feature type="compositionally biased region" description="Pro residues" evidence="1">
    <location>
        <begin position="670"/>
        <end position="680"/>
    </location>
</feature>
<feature type="compositionally biased region" description="Polar residues" evidence="1">
    <location>
        <begin position="384"/>
        <end position="395"/>
    </location>
</feature>
<keyword evidence="3" id="KW-1185">Reference proteome</keyword>
<dbReference type="EMBL" id="JACGCI010000092">
    <property type="protein sequence ID" value="KAF6746465.1"/>
    <property type="molecule type" value="Genomic_DNA"/>
</dbReference>
<comment type="caution">
    <text evidence="2">The sequence shown here is derived from an EMBL/GenBank/DDBJ whole genome shotgun (WGS) entry which is preliminary data.</text>
</comment>
<feature type="compositionally biased region" description="Low complexity" evidence="1">
    <location>
        <begin position="656"/>
        <end position="669"/>
    </location>
</feature>
<evidence type="ECO:0000256" key="1">
    <source>
        <dbReference type="SAM" id="MobiDB-lite"/>
    </source>
</evidence>
<reference evidence="2 3" key="1">
    <citation type="submission" date="2020-07" db="EMBL/GenBank/DDBJ databases">
        <title>Comparative genomics of pyrophilous fungi reveals a link between fire events and developmental genes.</title>
        <authorList>
            <consortium name="DOE Joint Genome Institute"/>
            <person name="Steindorff A.S."/>
            <person name="Carver A."/>
            <person name="Calhoun S."/>
            <person name="Stillman K."/>
            <person name="Liu H."/>
            <person name="Lipzen A."/>
            <person name="Pangilinan J."/>
            <person name="Labutti K."/>
            <person name="Bruns T.D."/>
            <person name="Grigoriev I.V."/>
        </authorList>
    </citation>
    <scope>NUCLEOTIDE SEQUENCE [LARGE SCALE GENOMIC DNA]</scope>
    <source>
        <strain evidence="2 3">CBS 144469</strain>
    </source>
</reference>
<sequence>MAPAGWATDPQTALLKSLLPQYEECQVSRHYKPFWTKLYAVYLKDYPLVEDLFPGFKVSDLDEDQMKTYSAALEKLQSRLREWYRWRCNARSRKVAVSVPKRMLKSIYAPRTRGPKAIEAYSKLFPEEVRSAQEAGTGAGIAGKGKIQSWQAVCTELLSCASDEQLKAIDEYVEKSANDRKSGMSTEDTTPKDQQRYINHLPAVLKSVVEPAVRKAGLMALITLVGPVPDAQGKISAWTLQFGDHDDTPLFSSSWVDHDRLYVEAVARFAKRHVFTSDVCGVRSTNESEEKGEGSSQDPGGTLPQAGLEPLEEPKPVGSTDAQLMSHIPPALSASAILPGDAGLRSAEPDPIAVQSKDHPVESDSTTKSSLPAPQVSEAHGSEEMQSASWTTPSRSGPALRLPTPNYRRDINLNRSISPQQYAYPSEWGLRSGREPSSHDSEVFGMGLRRIDGDVAPSAGGEWATSSASFTSPAPLFSSEPGGPAASPNVFSSSTYPFRPSTPAFSGSGQRTVTSPYRILGRGFDLGGELTDSHSNSRSLLASQSGTLHDLLAPSSSFRDLTRGLAQDSSQNTQSPNDSRGSGSATDVLPSAGSPDGVLAYRPLAQPSTAQTSRFSDLPRSNGCPPPNLPSSHSTPINTEKITPPGPCPAVSNSDVPLSLPPAAAASSVHPPPPPQPPQVPMGLGGGGTAPTNLAAKQSTTISAAPPAIPTPLPLDPPQGPSPVSESPPRNSPAISTHTEQPPQSTSPSPAPEPAPRRSGRGSVPSKKHELAQQIGSNVPRTSLAAKSSDDSLITPEWYSLAIVNLMGRDLGAAWVEMIMQWGVLELALGFGKVSKGSLPVKGRPEEWSQWTTKGARNHDHSPFIDDPAELGLAITSWWRSIQPPFRHSDGPELKPIYEDPSTAGDVWASIRKSGTNGLLSLMMLVFWWGCAAYDGPAPFRDDSRGQWAALVEDITHCLVAMTATAPVRAPKRGAIEPEKTTRRKK</sequence>
<protein>
    <submittedName>
        <fullName evidence="2">Uncharacterized protein</fullName>
    </submittedName>
</protein>
<evidence type="ECO:0000313" key="2">
    <source>
        <dbReference type="EMBL" id="KAF6746465.1"/>
    </source>
</evidence>
<feature type="compositionally biased region" description="Polar residues" evidence="1">
    <location>
        <begin position="724"/>
        <end position="738"/>
    </location>
</feature>
<gene>
    <name evidence="2" type="ORF">DFP72DRAFT_1076322</name>
</gene>
<feature type="compositionally biased region" description="Polar residues" evidence="1">
    <location>
        <begin position="567"/>
        <end position="585"/>
    </location>
</feature>
<feature type="region of interest" description="Disordered" evidence="1">
    <location>
        <begin position="353"/>
        <end position="414"/>
    </location>
</feature>
<feature type="region of interest" description="Disordered" evidence="1">
    <location>
        <begin position="283"/>
        <end position="323"/>
    </location>
</feature>
<dbReference type="OrthoDB" id="2683861at2759"/>
<proteinExistence type="predicted"/>
<feature type="compositionally biased region" description="Pro residues" evidence="1">
    <location>
        <begin position="707"/>
        <end position="721"/>
    </location>
</feature>
<feature type="region of interest" description="Disordered" evidence="1">
    <location>
        <begin position="457"/>
        <end position="485"/>
    </location>
</feature>
<feature type="compositionally biased region" description="Polar residues" evidence="1">
    <location>
        <begin position="606"/>
        <end position="615"/>
    </location>
</feature>
<feature type="compositionally biased region" description="Polar residues" evidence="1">
    <location>
        <begin position="630"/>
        <end position="641"/>
    </location>
</feature>
<evidence type="ECO:0000313" key="3">
    <source>
        <dbReference type="Proteomes" id="UP000521943"/>
    </source>
</evidence>
<feature type="region of interest" description="Disordered" evidence="1">
    <location>
        <begin position="565"/>
        <end position="788"/>
    </location>
</feature>
<dbReference type="Proteomes" id="UP000521943">
    <property type="component" value="Unassembled WGS sequence"/>
</dbReference>
<organism evidence="2 3">
    <name type="scientific">Ephemerocybe angulata</name>
    <dbReference type="NCBI Taxonomy" id="980116"/>
    <lineage>
        <taxon>Eukaryota</taxon>
        <taxon>Fungi</taxon>
        <taxon>Dikarya</taxon>
        <taxon>Basidiomycota</taxon>
        <taxon>Agaricomycotina</taxon>
        <taxon>Agaricomycetes</taxon>
        <taxon>Agaricomycetidae</taxon>
        <taxon>Agaricales</taxon>
        <taxon>Agaricineae</taxon>
        <taxon>Psathyrellaceae</taxon>
        <taxon>Ephemerocybe</taxon>
    </lineage>
</organism>
<name>A0A8H6LXJ5_9AGAR</name>
<feature type="compositionally biased region" description="Low complexity" evidence="1">
    <location>
        <begin position="465"/>
        <end position="479"/>
    </location>
</feature>
<dbReference type="AlphaFoldDB" id="A0A8H6LXJ5"/>